<dbReference type="InterPro" id="IPR010982">
    <property type="entry name" value="Lambda_DNA-bd_dom_sf"/>
</dbReference>
<evidence type="ECO:0000313" key="2">
    <source>
        <dbReference type="EMBL" id="MBI0143828.1"/>
    </source>
</evidence>
<accession>A0ABS0QZG1</accession>
<dbReference type="Gene3D" id="1.10.260.40">
    <property type="entry name" value="lambda repressor-like DNA-binding domains"/>
    <property type="match status" value="1"/>
</dbReference>
<organism evidence="2 3">
    <name type="scientific">Bifidobacterium choladohabitans</name>
    <dbReference type="NCBI Taxonomy" id="2750947"/>
    <lineage>
        <taxon>Bacteria</taxon>
        <taxon>Bacillati</taxon>
        <taxon>Actinomycetota</taxon>
        <taxon>Actinomycetes</taxon>
        <taxon>Bifidobacteriales</taxon>
        <taxon>Bifidobacteriaceae</taxon>
        <taxon>Bifidobacterium</taxon>
    </lineage>
</organism>
<keyword evidence="3" id="KW-1185">Reference proteome</keyword>
<dbReference type="RefSeq" id="WP_044097743.1">
    <property type="nucleotide sequence ID" value="NZ_JACFSA010000001.1"/>
</dbReference>
<evidence type="ECO:0000313" key="3">
    <source>
        <dbReference type="Proteomes" id="UP000700855"/>
    </source>
</evidence>
<feature type="domain" description="HTH cro/C1-type" evidence="1">
    <location>
        <begin position="57"/>
        <end position="91"/>
    </location>
</feature>
<reference evidence="2 3" key="1">
    <citation type="submission" date="2020-07" db="EMBL/GenBank/DDBJ databases">
        <title>Isolated bacteria genomes of Apis mellifera.</title>
        <authorList>
            <person name="Wu J."/>
            <person name="Zheng H."/>
        </authorList>
    </citation>
    <scope>NUCLEOTIDE SEQUENCE [LARGE SCALE GENOMIC DNA]</scope>
    <source>
        <strain evidence="2 3">W8116</strain>
    </source>
</reference>
<dbReference type="InterPro" id="IPR001387">
    <property type="entry name" value="Cro/C1-type_HTH"/>
</dbReference>
<comment type="caution">
    <text evidence="2">The sequence shown here is derived from an EMBL/GenBank/DDBJ whole genome shotgun (WGS) entry which is preliminary data.</text>
</comment>
<name>A0ABS0QZG1_9BIFI</name>
<dbReference type="EMBL" id="JACFSA010000001">
    <property type="protein sequence ID" value="MBI0143828.1"/>
    <property type="molecule type" value="Genomic_DNA"/>
</dbReference>
<dbReference type="CDD" id="cd00093">
    <property type="entry name" value="HTH_XRE"/>
    <property type="match status" value="1"/>
</dbReference>
<dbReference type="PROSITE" id="PS50943">
    <property type="entry name" value="HTH_CROC1"/>
    <property type="match status" value="1"/>
</dbReference>
<proteinExistence type="predicted"/>
<protein>
    <submittedName>
        <fullName evidence="2">Transcriptional regulator</fullName>
    </submittedName>
</protein>
<gene>
    <name evidence="2" type="ORF">H3U98_03410</name>
</gene>
<evidence type="ECO:0000259" key="1">
    <source>
        <dbReference type="PROSITE" id="PS50943"/>
    </source>
</evidence>
<sequence length="114" mass="12854">MTVRNRNNARNSIDRPVMVRIGEIIKQLRKSLTDVNPPTREGFIDAGSDLGLPADWITEKSLANIENGLNMPSLRTLYNLSIALQTDTTELFIKISQAFLNDDERKPLSRLSVE</sequence>
<dbReference type="Proteomes" id="UP000700855">
    <property type="component" value="Unassembled WGS sequence"/>
</dbReference>